<reference evidence="3" key="2">
    <citation type="submission" date="2022-06" db="UniProtKB">
        <authorList>
            <consortium name="EnsemblMetazoa"/>
        </authorList>
    </citation>
    <scope>IDENTIFICATION</scope>
    <source>
        <strain evidence="3">PS312</strain>
    </source>
</reference>
<dbReference type="Proteomes" id="UP000005239">
    <property type="component" value="Unassembled WGS sequence"/>
</dbReference>
<evidence type="ECO:0000313" key="4">
    <source>
        <dbReference type="Proteomes" id="UP000005239"/>
    </source>
</evidence>
<feature type="region of interest" description="Disordered" evidence="1">
    <location>
        <begin position="145"/>
        <end position="175"/>
    </location>
</feature>
<keyword evidence="4" id="KW-1185">Reference proteome</keyword>
<evidence type="ECO:0000256" key="1">
    <source>
        <dbReference type="SAM" id="MobiDB-lite"/>
    </source>
</evidence>
<dbReference type="AlphaFoldDB" id="A0A2A6B5G9"/>
<proteinExistence type="predicted"/>
<feature type="signal peptide" evidence="2">
    <location>
        <begin position="1"/>
        <end position="20"/>
    </location>
</feature>
<evidence type="ECO:0000313" key="3">
    <source>
        <dbReference type="EnsemblMetazoa" id="PPA38176.1"/>
    </source>
</evidence>
<evidence type="ECO:0000256" key="2">
    <source>
        <dbReference type="SAM" id="SignalP"/>
    </source>
</evidence>
<protein>
    <submittedName>
        <fullName evidence="3">Uncharacterized protein</fullName>
    </submittedName>
</protein>
<dbReference type="EnsemblMetazoa" id="PPA38176.1">
    <property type="protein sequence ID" value="PPA38176.1"/>
    <property type="gene ID" value="WBGene00276545"/>
</dbReference>
<reference evidence="4" key="1">
    <citation type="journal article" date="2008" name="Nat. Genet.">
        <title>The Pristionchus pacificus genome provides a unique perspective on nematode lifestyle and parasitism.</title>
        <authorList>
            <person name="Dieterich C."/>
            <person name="Clifton S.W."/>
            <person name="Schuster L.N."/>
            <person name="Chinwalla A."/>
            <person name="Delehaunty K."/>
            <person name="Dinkelacker I."/>
            <person name="Fulton L."/>
            <person name="Fulton R."/>
            <person name="Godfrey J."/>
            <person name="Minx P."/>
            <person name="Mitreva M."/>
            <person name="Roeseler W."/>
            <person name="Tian H."/>
            <person name="Witte H."/>
            <person name="Yang S.P."/>
            <person name="Wilson R.K."/>
            <person name="Sommer R.J."/>
        </authorList>
    </citation>
    <scope>NUCLEOTIDE SEQUENCE [LARGE SCALE GENOMIC DNA]</scope>
    <source>
        <strain evidence="4">PS312</strain>
    </source>
</reference>
<accession>A0A2A6B5G9</accession>
<feature type="chain" id="PRO_5043668906" evidence="2">
    <location>
        <begin position="21"/>
        <end position="349"/>
    </location>
</feature>
<gene>
    <name evidence="3" type="primary">WBGene00276545</name>
</gene>
<keyword evidence="2" id="KW-0732">Signal</keyword>
<name>A0A2A6B5G9_PRIPA</name>
<feature type="compositionally biased region" description="Low complexity" evidence="1">
    <location>
        <begin position="145"/>
        <end position="171"/>
    </location>
</feature>
<sequence length="349" mass="38189">RQSIVMRFVLTLILFQAIRSFEASAFENNSRFDWSQEELSNHECRSCISVSVDISNCPYGYECNNDQPLSAAVLTASDECRCLTITCAKRGWRLAVKGSIVHKIRCQGKQWMSATGLLATSVVCAKESPTGPTDTTTTVDITTTTASTTTEPTTTTSTQTTSTATETTTPPLSRNCIPPPEPWRCNKAPFPLAPFSPVCYNDPGDGAYLISKCLNNEVLVLAVPEVPGYYLPSEGATWCIPEKRTYSSVTLSRPRFEEVPQISCMACPYMSGDVPTTFDGAHEAAVYNECTVRCNNGVLKGKCAGTFVAVPADTAYYSYNGPLAKFEFIDRVLNVYDHDFYCETSDAGK</sequence>
<accession>A0A8R1YWN6</accession>
<organism evidence="3 4">
    <name type="scientific">Pristionchus pacificus</name>
    <name type="common">Parasitic nematode worm</name>
    <dbReference type="NCBI Taxonomy" id="54126"/>
    <lineage>
        <taxon>Eukaryota</taxon>
        <taxon>Metazoa</taxon>
        <taxon>Ecdysozoa</taxon>
        <taxon>Nematoda</taxon>
        <taxon>Chromadorea</taxon>
        <taxon>Rhabditida</taxon>
        <taxon>Rhabditina</taxon>
        <taxon>Diplogasteromorpha</taxon>
        <taxon>Diplogasteroidea</taxon>
        <taxon>Neodiplogasteridae</taxon>
        <taxon>Pristionchus</taxon>
    </lineage>
</organism>